<comment type="caution">
    <text evidence="2">The sequence shown here is derived from an EMBL/GenBank/DDBJ whole genome shotgun (WGS) entry which is preliminary data.</text>
</comment>
<gene>
    <name evidence="2" type="ORF">PXEA_LOCUS3678</name>
</gene>
<evidence type="ECO:0000313" key="2">
    <source>
        <dbReference type="EMBL" id="VEL10238.1"/>
    </source>
</evidence>
<sequence>MAAGKAQSDEAQLFVYTPYEVQLCGPKPPDELHTRWPDLVSVYTQAVISQLVMDDDGEDADDGAAADDGCDGDTSYHVGGGKLPVALIDHNLDPGGDDARAMDRQLEGQSRTESPEQVHIRPELLPMGLDEDIPGQPTEMSIDTLAGESQPDSSGTEAIHETEVDMDPQSGPRKPISGMSYLLSKGACGISHTTFLGRCLEEGRNGLFILDDEDSVSIFV</sequence>
<protein>
    <submittedName>
        <fullName evidence="2">Uncharacterized protein</fullName>
    </submittedName>
</protein>
<dbReference type="OrthoDB" id="5963at2759"/>
<reference evidence="2" key="1">
    <citation type="submission" date="2018-11" db="EMBL/GenBank/DDBJ databases">
        <authorList>
            <consortium name="Pathogen Informatics"/>
        </authorList>
    </citation>
    <scope>NUCLEOTIDE SEQUENCE</scope>
</reference>
<name>A0A448WF18_9PLAT</name>
<feature type="region of interest" description="Disordered" evidence="1">
    <location>
        <begin position="92"/>
        <end position="175"/>
    </location>
</feature>
<feature type="compositionally biased region" description="Basic and acidic residues" evidence="1">
    <location>
        <begin position="97"/>
        <end position="106"/>
    </location>
</feature>
<evidence type="ECO:0000313" key="3">
    <source>
        <dbReference type="Proteomes" id="UP000784294"/>
    </source>
</evidence>
<accession>A0A448WF18</accession>
<organism evidence="2 3">
    <name type="scientific">Protopolystoma xenopodis</name>
    <dbReference type="NCBI Taxonomy" id="117903"/>
    <lineage>
        <taxon>Eukaryota</taxon>
        <taxon>Metazoa</taxon>
        <taxon>Spiralia</taxon>
        <taxon>Lophotrochozoa</taxon>
        <taxon>Platyhelminthes</taxon>
        <taxon>Monogenea</taxon>
        <taxon>Polyopisthocotylea</taxon>
        <taxon>Polystomatidea</taxon>
        <taxon>Polystomatidae</taxon>
        <taxon>Protopolystoma</taxon>
    </lineage>
</organism>
<dbReference type="EMBL" id="CAAALY010008440">
    <property type="protein sequence ID" value="VEL10238.1"/>
    <property type="molecule type" value="Genomic_DNA"/>
</dbReference>
<keyword evidence="3" id="KW-1185">Reference proteome</keyword>
<proteinExistence type="predicted"/>
<evidence type="ECO:0000256" key="1">
    <source>
        <dbReference type="SAM" id="MobiDB-lite"/>
    </source>
</evidence>
<feature type="compositionally biased region" description="Basic and acidic residues" evidence="1">
    <location>
        <begin position="113"/>
        <end position="122"/>
    </location>
</feature>
<dbReference type="AlphaFoldDB" id="A0A448WF18"/>
<dbReference type="Proteomes" id="UP000784294">
    <property type="component" value="Unassembled WGS sequence"/>
</dbReference>